<comment type="caution">
    <text evidence="1">The sequence shown here is derived from an EMBL/GenBank/DDBJ whole genome shotgun (WGS) entry which is preliminary data.</text>
</comment>
<reference evidence="1 2" key="1">
    <citation type="submission" date="2019-10" db="EMBL/GenBank/DDBJ databases">
        <authorList>
            <person name="Palmer J.M."/>
        </authorList>
    </citation>
    <scope>NUCLEOTIDE SEQUENCE [LARGE SCALE GENOMIC DNA]</scope>
    <source>
        <strain evidence="1 2">TWF730</strain>
    </source>
</reference>
<organism evidence="1 2">
    <name type="scientific">Orbilia blumenaviensis</name>
    <dbReference type="NCBI Taxonomy" id="1796055"/>
    <lineage>
        <taxon>Eukaryota</taxon>
        <taxon>Fungi</taxon>
        <taxon>Dikarya</taxon>
        <taxon>Ascomycota</taxon>
        <taxon>Pezizomycotina</taxon>
        <taxon>Orbiliomycetes</taxon>
        <taxon>Orbiliales</taxon>
        <taxon>Orbiliaceae</taxon>
        <taxon>Orbilia</taxon>
    </lineage>
</organism>
<evidence type="ECO:0000313" key="2">
    <source>
        <dbReference type="Proteomes" id="UP001373714"/>
    </source>
</evidence>
<sequence>MGFNLILPQLRNKIGIWKAPRWQRGIDLSEIDFKTLKEIAVIYQRYQRCENRLFITQVFDSKNRVEELVEIPGDEYSDFNHNDGLIRRFNNGRLSTALWPQAILEYIDTIVPAHISECFVPDVKECFHDELKAESNIIEDAVETADIFKEKSGSELMQLGADEYRL</sequence>
<protein>
    <submittedName>
        <fullName evidence="1">Uncharacterized protein</fullName>
    </submittedName>
</protein>
<dbReference type="Proteomes" id="UP001373714">
    <property type="component" value="Unassembled WGS sequence"/>
</dbReference>
<dbReference type="AlphaFoldDB" id="A0AAV9UWZ9"/>
<dbReference type="EMBL" id="JAVHNS010000006">
    <property type="protein sequence ID" value="KAK6352083.1"/>
    <property type="molecule type" value="Genomic_DNA"/>
</dbReference>
<name>A0AAV9UWZ9_9PEZI</name>
<accession>A0AAV9UWZ9</accession>
<proteinExistence type="predicted"/>
<gene>
    <name evidence="1" type="ORF">TWF730_008914</name>
</gene>
<evidence type="ECO:0000313" key="1">
    <source>
        <dbReference type="EMBL" id="KAK6352083.1"/>
    </source>
</evidence>
<keyword evidence="2" id="KW-1185">Reference proteome</keyword>